<evidence type="ECO:0000313" key="3">
    <source>
        <dbReference type="EMBL" id="GAA2242666.1"/>
    </source>
</evidence>
<evidence type="ECO:0000256" key="1">
    <source>
        <dbReference type="SAM" id="MobiDB-lite"/>
    </source>
</evidence>
<gene>
    <name evidence="3" type="ORF">GCM10010430_25330</name>
</gene>
<evidence type="ECO:0000313" key="4">
    <source>
        <dbReference type="Proteomes" id="UP001500305"/>
    </source>
</evidence>
<evidence type="ECO:0000259" key="2">
    <source>
        <dbReference type="Pfam" id="PF09860"/>
    </source>
</evidence>
<accession>A0ABP5QRM0</accession>
<keyword evidence="4" id="KW-1185">Reference proteome</keyword>
<dbReference type="EMBL" id="BAAATR010000009">
    <property type="protein sequence ID" value="GAA2242666.1"/>
    <property type="molecule type" value="Genomic_DNA"/>
</dbReference>
<name>A0ABP5QRM0_9ACTN</name>
<comment type="caution">
    <text evidence="3">The sequence shown here is derived from an EMBL/GenBank/DDBJ whole genome shotgun (WGS) entry which is preliminary data.</text>
</comment>
<organism evidence="3 4">
    <name type="scientific">Kitasatospora cystarginea</name>
    <dbReference type="NCBI Taxonomy" id="58350"/>
    <lineage>
        <taxon>Bacteria</taxon>
        <taxon>Bacillati</taxon>
        <taxon>Actinomycetota</taxon>
        <taxon>Actinomycetes</taxon>
        <taxon>Kitasatosporales</taxon>
        <taxon>Streptomycetaceae</taxon>
        <taxon>Kitasatospora</taxon>
    </lineage>
</organism>
<feature type="domain" description="DUF2087" evidence="2">
    <location>
        <begin position="44"/>
        <end position="114"/>
    </location>
</feature>
<feature type="region of interest" description="Disordered" evidence="1">
    <location>
        <begin position="1"/>
        <end position="32"/>
    </location>
</feature>
<feature type="compositionally biased region" description="Polar residues" evidence="1">
    <location>
        <begin position="1"/>
        <end position="16"/>
    </location>
</feature>
<proteinExistence type="predicted"/>
<protein>
    <recommendedName>
        <fullName evidence="2">DUF2087 domain-containing protein</fullName>
    </recommendedName>
</protein>
<dbReference type="InterPro" id="IPR018656">
    <property type="entry name" value="DUF2087"/>
</dbReference>
<sequence>MTSHTAQGPTDQQDSGSPAHPTAPASPAAPQTGAVLRSFVRDGRLNRLPVKRGKRLVVLEHVAAQSFTPGVEYAEPEVNEILRRWCEGGDADHAGLRRDLVEERILDRENSVYRLRDDRPTAPLR</sequence>
<dbReference type="Proteomes" id="UP001500305">
    <property type="component" value="Unassembled WGS sequence"/>
</dbReference>
<dbReference type="RefSeq" id="WP_344636414.1">
    <property type="nucleotide sequence ID" value="NZ_BAAATR010000009.1"/>
</dbReference>
<reference evidence="4" key="1">
    <citation type="journal article" date="2019" name="Int. J. Syst. Evol. Microbiol.">
        <title>The Global Catalogue of Microorganisms (GCM) 10K type strain sequencing project: providing services to taxonomists for standard genome sequencing and annotation.</title>
        <authorList>
            <consortium name="The Broad Institute Genomics Platform"/>
            <consortium name="The Broad Institute Genome Sequencing Center for Infectious Disease"/>
            <person name="Wu L."/>
            <person name="Ma J."/>
        </authorList>
    </citation>
    <scope>NUCLEOTIDE SEQUENCE [LARGE SCALE GENOMIC DNA]</scope>
    <source>
        <strain evidence="4">JCM 7356</strain>
    </source>
</reference>
<feature type="compositionally biased region" description="Low complexity" evidence="1">
    <location>
        <begin position="18"/>
        <end position="30"/>
    </location>
</feature>
<dbReference type="Pfam" id="PF09860">
    <property type="entry name" value="DUF2087"/>
    <property type="match status" value="1"/>
</dbReference>